<accession>A0ABU7UWV5</accession>
<name>A0ABU7UWV5_9GAMM</name>
<feature type="compositionally biased region" description="Basic and acidic residues" evidence="1">
    <location>
        <begin position="96"/>
        <end position="108"/>
    </location>
</feature>
<feature type="region of interest" description="Disordered" evidence="1">
    <location>
        <begin position="77"/>
        <end position="127"/>
    </location>
</feature>
<evidence type="ECO:0000313" key="3">
    <source>
        <dbReference type="EMBL" id="MEF2154905.1"/>
    </source>
</evidence>
<feature type="compositionally biased region" description="Basic and acidic residues" evidence="1">
    <location>
        <begin position="117"/>
        <end position="127"/>
    </location>
</feature>
<comment type="caution">
    <text evidence="3">The sequence shown here is derived from an EMBL/GenBank/DDBJ whole genome shotgun (WGS) entry which is preliminary data.</text>
</comment>
<protein>
    <submittedName>
        <fullName evidence="3">Uncharacterized protein</fullName>
    </submittedName>
</protein>
<sequence>MKNFKMYLAAAAVSAGLTMAIAPQPAQAQSIVDIARVIVNVNDIVYRGGVPYYRYGQYRPEDRIIVVRENGRRTYYRNAPRGVAHGYYGTQPGHNKSRDDDRRYEVRKTKVVKTKYTKQDKHNGKHH</sequence>
<keyword evidence="2" id="KW-0732">Signal</keyword>
<feature type="chain" id="PRO_5047024215" evidence="2">
    <location>
        <begin position="29"/>
        <end position="127"/>
    </location>
</feature>
<evidence type="ECO:0000256" key="2">
    <source>
        <dbReference type="SAM" id="SignalP"/>
    </source>
</evidence>
<reference evidence="3 4" key="1">
    <citation type="submission" date="2024-01" db="EMBL/GenBank/DDBJ databases">
        <title>Novel species of the genus Luteimonas isolated from rivers.</title>
        <authorList>
            <person name="Lu H."/>
        </authorList>
    </citation>
    <scope>NUCLEOTIDE SEQUENCE [LARGE SCALE GENOMIC DNA]</scope>
    <source>
        <strain evidence="3 4">FXH3W</strain>
    </source>
</reference>
<evidence type="ECO:0000256" key="1">
    <source>
        <dbReference type="SAM" id="MobiDB-lite"/>
    </source>
</evidence>
<keyword evidence="4" id="KW-1185">Reference proteome</keyword>
<feature type="signal peptide" evidence="2">
    <location>
        <begin position="1"/>
        <end position="28"/>
    </location>
</feature>
<evidence type="ECO:0000313" key="4">
    <source>
        <dbReference type="Proteomes" id="UP001356170"/>
    </source>
</evidence>
<dbReference type="EMBL" id="JAZHBO010000001">
    <property type="protein sequence ID" value="MEF2154905.1"/>
    <property type="molecule type" value="Genomic_DNA"/>
</dbReference>
<dbReference type="Proteomes" id="UP001356170">
    <property type="component" value="Unassembled WGS sequence"/>
</dbReference>
<gene>
    <name evidence="3" type="ORF">V3390_01440</name>
</gene>
<proteinExistence type="predicted"/>
<organism evidence="3 4">
    <name type="scientific">Aquilutibacter rugosus</name>
    <dbReference type="NCBI Taxonomy" id="3115820"/>
    <lineage>
        <taxon>Bacteria</taxon>
        <taxon>Pseudomonadati</taxon>
        <taxon>Pseudomonadota</taxon>
        <taxon>Gammaproteobacteria</taxon>
        <taxon>Lysobacterales</taxon>
        <taxon>Lysobacteraceae</taxon>
        <taxon>Aquilutibacter</taxon>
    </lineage>
</organism>
<dbReference type="RefSeq" id="WP_331703054.1">
    <property type="nucleotide sequence ID" value="NZ_JAZHBO010000001.1"/>
</dbReference>